<dbReference type="CDD" id="cd18799">
    <property type="entry name" value="SF2_C_EcoAI-like"/>
    <property type="match status" value="1"/>
</dbReference>
<dbReference type="GO" id="GO:0009035">
    <property type="term" value="F:type I site-specific deoxyribonuclease activity"/>
    <property type="evidence" value="ECO:0007669"/>
    <property type="project" value="UniProtKB-EC"/>
</dbReference>
<dbReference type="PROSITE" id="PS51192">
    <property type="entry name" value="HELICASE_ATP_BIND_1"/>
    <property type="match status" value="1"/>
</dbReference>
<dbReference type="EMBL" id="AQHR01000061">
    <property type="protein sequence ID" value="EON77207.1"/>
    <property type="molecule type" value="Genomic_DNA"/>
</dbReference>
<evidence type="ECO:0000259" key="2">
    <source>
        <dbReference type="PROSITE" id="PS51192"/>
    </source>
</evidence>
<dbReference type="Gene3D" id="3.40.50.300">
    <property type="entry name" value="P-loop containing nucleotide triphosphate hydrolases"/>
    <property type="match status" value="2"/>
</dbReference>
<dbReference type="GO" id="GO:0005524">
    <property type="term" value="F:ATP binding"/>
    <property type="evidence" value="ECO:0007669"/>
    <property type="project" value="InterPro"/>
</dbReference>
<dbReference type="OrthoDB" id="9759819at2"/>
<dbReference type="PANTHER" id="PTHR47396">
    <property type="entry name" value="TYPE I RESTRICTION ENZYME ECOKI R PROTEIN"/>
    <property type="match status" value="1"/>
</dbReference>
<evidence type="ECO:0000256" key="1">
    <source>
        <dbReference type="SAM" id="MobiDB-lite"/>
    </source>
</evidence>
<protein>
    <submittedName>
        <fullName evidence="3">Type I restriction-modification system, restriction subunit R</fullName>
        <ecNumber evidence="3">3.1.21.3</ecNumber>
    </submittedName>
</protein>
<dbReference type="PANTHER" id="PTHR47396:SF1">
    <property type="entry name" value="ATP-DEPENDENT HELICASE IRC3-RELATED"/>
    <property type="match status" value="1"/>
</dbReference>
<dbReference type="Pfam" id="PF08463">
    <property type="entry name" value="EcoEI_R_C"/>
    <property type="match status" value="1"/>
</dbReference>
<dbReference type="GO" id="GO:0005829">
    <property type="term" value="C:cytosol"/>
    <property type="evidence" value="ECO:0007669"/>
    <property type="project" value="TreeGrafter"/>
</dbReference>
<evidence type="ECO:0000313" key="4">
    <source>
        <dbReference type="Proteomes" id="UP000013909"/>
    </source>
</evidence>
<dbReference type="InterPro" id="IPR027417">
    <property type="entry name" value="P-loop_NTPase"/>
</dbReference>
<proteinExistence type="predicted"/>
<dbReference type="NCBIfam" id="NF046051">
    <property type="entry name" value="restrict_EcoAI"/>
    <property type="match status" value="1"/>
</dbReference>
<dbReference type="AlphaFoldDB" id="R7ZT00"/>
<dbReference type="Proteomes" id="UP000013909">
    <property type="component" value="Unassembled WGS sequence"/>
</dbReference>
<keyword evidence="4" id="KW-1185">Reference proteome</keyword>
<dbReference type="InterPro" id="IPR014001">
    <property type="entry name" value="Helicase_ATP-bd"/>
</dbReference>
<dbReference type="RefSeq" id="WP_010854425.1">
    <property type="nucleotide sequence ID" value="NZ_AQHR01000061.1"/>
</dbReference>
<dbReference type="CDD" id="cd18032">
    <property type="entry name" value="DEXHc_RE_I_III_res"/>
    <property type="match status" value="1"/>
</dbReference>
<dbReference type="PATRIC" id="fig|1288963.3.peg.2279"/>
<reference evidence="3 4" key="1">
    <citation type="submission" date="2013-02" db="EMBL/GenBank/DDBJ databases">
        <title>A novel strain isolated from Lonar lake, Maharashtra, India.</title>
        <authorList>
            <person name="Singh A."/>
        </authorList>
    </citation>
    <scope>NUCLEOTIDE SEQUENCE [LARGE SCALE GENOMIC DNA]</scope>
    <source>
        <strain evidence="3 4">AK24</strain>
    </source>
</reference>
<gene>
    <name evidence="3" type="ORF">ADIS_2287</name>
</gene>
<feature type="domain" description="Helicase ATP-binding" evidence="2">
    <location>
        <begin position="183"/>
        <end position="363"/>
    </location>
</feature>
<dbReference type="InterPro" id="IPR006935">
    <property type="entry name" value="Helicase/UvrB_N"/>
</dbReference>
<organism evidence="3 4">
    <name type="scientific">Lunatimonas lonarensis</name>
    <dbReference type="NCBI Taxonomy" id="1232681"/>
    <lineage>
        <taxon>Bacteria</taxon>
        <taxon>Pseudomonadati</taxon>
        <taxon>Bacteroidota</taxon>
        <taxon>Cytophagia</taxon>
        <taxon>Cytophagales</taxon>
        <taxon>Cyclobacteriaceae</taxon>
    </lineage>
</organism>
<dbReference type="Pfam" id="PF04851">
    <property type="entry name" value="ResIII"/>
    <property type="match status" value="1"/>
</dbReference>
<dbReference type="GO" id="GO:0006304">
    <property type="term" value="P:DNA modification"/>
    <property type="evidence" value="ECO:0007669"/>
    <property type="project" value="InterPro"/>
</dbReference>
<sequence length="816" mass="93232">MSQPIFSESDVKEKFITPAIVRAGWDELKQIRREVFFTDGRIYVKGRMTARGKCKFADYILYYQSLEKNIPLALIEAKDNSHTIRSGIQQALGYANTLDIPFVFSSNGEGFFFHDKTSTDGKIEWALGLNDFPGPAELWEKYRRYKGITSPEQEAIITQDYYQDGSGRSPRYYQTIAVNRTIEAIAKGQDRILLVMATGTGKTYTAFQIAYRLFKSKAKRKILFLADRTALVDQTLRGDFRHFKDAMTVIKKKVVNVDGKETLVSNKKRGIDSADKAFDIFLGLYQGLSNSDPEIPDAFKDFSPDFFDLIIVDECHRGSAAEDSKWRQILDYFKSATHIGLTATPKETADVSNQHYFGDPIYTYSLKQGIDDGFLAPYKVIKVTLDVDSEGWRPPKGYLDKDGNPVEDRVYNRTDFDRNIIIEERRKRVAAKVSEFLKGSNVFAKTIVFCVDIEHAEGMRTALANANPEQVRKNAKYVMQITGDNEEGKRELDNFINPRERYPVIATTSKLMTTGVDAQTCKLIVLDRNIGSMTEFKQIIGRGTRIKEEYGKTYFTIMDFRNVTHLFADPAFDGDPVMIRQVDEEEDLKGMDDEETELPEGGEDVEFPPEGVDEPWDAEGPMPELPLPQKKVEVNGVSVQIINERVQYLDIDGKIITENLIDYTKANILRRFQSLETFLSYWNQADKKKAILEELENQGIFFESLQEEVGSEWDPFDLICHVAFDSKPLTRKERAENVKKRNYFAKYGKKAQAILRNLLDKYADEGLKDIESTEILKLDPFRSIGTPLELIRAFGSKEDYDRAIKELEDELYKTGA</sequence>
<dbReference type="InterPro" id="IPR013670">
    <property type="entry name" value="EcoEI_R_C_dom"/>
</dbReference>
<name>R7ZT00_9BACT</name>
<dbReference type="SUPFAM" id="SSF52540">
    <property type="entry name" value="P-loop containing nucleoside triphosphate hydrolases"/>
    <property type="match status" value="2"/>
</dbReference>
<feature type="region of interest" description="Disordered" evidence="1">
    <location>
        <begin position="588"/>
        <end position="608"/>
    </location>
</feature>
<dbReference type="InterPro" id="IPR050742">
    <property type="entry name" value="Helicase_Restrict-Modif_Enz"/>
</dbReference>
<dbReference type="Gene3D" id="3.90.1570.30">
    <property type="match status" value="1"/>
</dbReference>
<dbReference type="SMART" id="SM00487">
    <property type="entry name" value="DEXDc"/>
    <property type="match status" value="1"/>
</dbReference>
<comment type="caution">
    <text evidence="3">The sequence shown here is derived from an EMBL/GenBank/DDBJ whole genome shotgun (WGS) entry which is preliminary data.</text>
</comment>
<dbReference type="EC" id="3.1.21.3" evidence="3"/>
<dbReference type="GO" id="GO:0003677">
    <property type="term" value="F:DNA binding"/>
    <property type="evidence" value="ECO:0007669"/>
    <property type="project" value="InterPro"/>
</dbReference>
<evidence type="ECO:0000313" key="3">
    <source>
        <dbReference type="EMBL" id="EON77207.1"/>
    </source>
</evidence>
<dbReference type="STRING" id="1232681.ADIS_2287"/>
<accession>R7ZT00</accession>
<keyword evidence="3" id="KW-0378">Hydrolase</keyword>